<comment type="subcellular location">
    <subcellularLocation>
        <location evidence="1">Cell membrane</location>
        <topology evidence="1">Single-pass type I membrane protein</topology>
    </subcellularLocation>
</comment>
<dbReference type="AlphaFoldDB" id="A0A158Q6G2"/>
<evidence type="ECO:0000256" key="8">
    <source>
        <dbReference type="ARBA" id="ARBA00022989"/>
    </source>
</evidence>
<dbReference type="WBParaSite" id="DME_0001000301-mRNA-1">
    <property type="protein sequence ID" value="DME_0001000301-mRNA-1"/>
    <property type="gene ID" value="DME_0001000301"/>
</dbReference>
<dbReference type="PANTHER" id="PTHR14995">
    <property type="entry name" value="AMNIONLESS"/>
    <property type="match status" value="1"/>
</dbReference>
<evidence type="ECO:0000256" key="4">
    <source>
        <dbReference type="ARBA" id="ARBA00022475"/>
    </source>
</evidence>
<dbReference type="STRING" id="318479.A0A158Q6G2"/>
<evidence type="ECO:0000313" key="12">
    <source>
        <dbReference type="Proteomes" id="UP000038040"/>
    </source>
</evidence>
<keyword evidence="6" id="KW-0732">Signal</keyword>
<evidence type="ECO:0000256" key="6">
    <source>
        <dbReference type="ARBA" id="ARBA00022729"/>
    </source>
</evidence>
<dbReference type="Pfam" id="PF14828">
    <property type="entry name" value="Amnionless"/>
    <property type="match status" value="1"/>
</dbReference>
<name>A0A158Q6G2_DRAME</name>
<keyword evidence="13" id="KW-1185">Reference proteome</keyword>
<protein>
    <recommendedName>
        <fullName evidence="2">Protein amnionless</fullName>
    </recommendedName>
</protein>
<gene>
    <name evidence="11" type="ORF">DME_LOCUS3543</name>
</gene>
<feature type="transmembrane region" description="Helical" evidence="10">
    <location>
        <begin position="266"/>
        <end position="289"/>
    </location>
</feature>
<dbReference type="PANTHER" id="PTHR14995:SF2">
    <property type="entry name" value="PROTEIN AMNIONLESS"/>
    <property type="match status" value="1"/>
</dbReference>
<keyword evidence="7" id="KW-0653">Protein transport</keyword>
<keyword evidence="8 10" id="KW-1133">Transmembrane helix</keyword>
<keyword evidence="5 10" id="KW-0812">Transmembrane</keyword>
<dbReference type="GO" id="GO:0016324">
    <property type="term" value="C:apical plasma membrane"/>
    <property type="evidence" value="ECO:0007669"/>
    <property type="project" value="TreeGrafter"/>
</dbReference>
<evidence type="ECO:0000256" key="3">
    <source>
        <dbReference type="ARBA" id="ARBA00022448"/>
    </source>
</evidence>
<evidence type="ECO:0000256" key="9">
    <source>
        <dbReference type="ARBA" id="ARBA00023136"/>
    </source>
</evidence>
<dbReference type="GO" id="GO:0030139">
    <property type="term" value="C:endocytic vesicle"/>
    <property type="evidence" value="ECO:0007669"/>
    <property type="project" value="TreeGrafter"/>
</dbReference>
<organism evidence="12 14">
    <name type="scientific">Dracunculus medinensis</name>
    <name type="common">Guinea worm</name>
    <dbReference type="NCBI Taxonomy" id="318479"/>
    <lineage>
        <taxon>Eukaryota</taxon>
        <taxon>Metazoa</taxon>
        <taxon>Ecdysozoa</taxon>
        <taxon>Nematoda</taxon>
        <taxon>Chromadorea</taxon>
        <taxon>Rhabditida</taxon>
        <taxon>Spirurina</taxon>
        <taxon>Dracunculoidea</taxon>
        <taxon>Dracunculidae</taxon>
        <taxon>Dracunculus</taxon>
    </lineage>
</organism>
<accession>A0A158Q6G2</accession>
<dbReference type="Proteomes" id="UP000038040">
    <property type="component" value="Unplaced"/>
</dbReference>
<evidence type="ECO:0000313" key="11">
    <source>
        <dbReference type="EMBL" id="VDN53570.1"/>
    </source>
</evidence>
<dbReference type="InterPro" id="IPR026112">
    <property type="entry name" value="AMN"/>
</dbReference>
<dbReference type="GO" id="GO:0006898">
    <property type="term" value="P:receptor-mediated endocytosis"/>
    <property type="evidence" value="ECO:0007669"/>
    <property type="project" value="TreeGrafter"/>
</dbReference>
<proteinExistence type="predicted"/>
<evidence type="ECO:0000256" key="2">
    <source>
        <dbReference type="ARBA" id="ARBA00021200"/>
    </source>
</evidence>
<dbReference type="Proteomes" id="UP000274756">
    <property type="component" value="Unassembled WGS sequence"/>
</dbReference>
<keyword evidence="3" id="KW-0813">Transport</keyword>
<evidence type="ECO:0000256" key="1">
    <source>
        <dbReference type="ARBA" id="ARBA00004251"/>
    </source>
</evidence>
<dbReference type="GO" id="GO:0015031">
    <property type="term" value="P:protein transport"/>
    <property type="evidence" value="ECO:0007669"/>
    <property type="project" value="UniProtKB-KW"/>
</dbReference>
<evidence type="ECO:0000313" key="13">
    <source>
        <dbReference type="Proteomes" id="UP000274756"/>
    </source>
</evidence>
<dbReference type="EMBL" id="UYYG01000147">
    <property type="protein sequence ID" value="VDN53570.1"/>
    <property type="molecule type" value="Genomic_DNA"/>
</dbReference>
<keyword evidence="4" id="KW-1003">Cell membrane</keyword>
<dbReference type="OrthoDB" id="5872647at2759"/>
<keyword evidence="9 10" id="KW-0472">Membrane</keyword>
<reference evidence="14" key="1">
    <citation type="submission" date="2016-04" db="UniProtKB">
        <authorList>
            <consortium name="WormBaseParasite"/>
        </authorList>
    </citation>
    <scope>IDENTIFICATION</scope>
</reference>
<sequence>MASDDVYFVDTGPRSFFNGSNWWLPPMGQNNPVLHAARIPSNEDIAVMDADNAGQMLVETSGSIKSLEFSNQNFSAKSFDHLLNTVEMRFQFLLGIEYNSEHDRSNESPKSLVKLFDDSPAYDNLAGQFNKNLEYNVMAAICKYETCTVRNDNVCDNTIKPVGHCCNICGSLVNFKSLTVDFNKMRLVLRNFELNNDLVKQFNLSISFLRTDNEDHIPHYQIVVLNRAKDCLDHTIDSPFKKSLDLTSPLHVFDVEEFHSIARNKYGALISASNIFILLSIVIFALALMTRCKKVNINFNRLHTATSHSTAVYWAKKKSYNDEQLELMNNDQAGPSNDYSKEV</sequence>
<evidence type="ECO:0000256" key="7">
    <source>
        <dbReference type="ARBA" id="ARBA00022927"/>
    </source>
</evidence>
<reference evidence="11 13" key="2">
    <citation type="submission" date="2018-11" db="EMBL/GenBank/DDBJ databases">
        <authorList>
            <consortium name="Pathogen Informatics"/>
        </authorList>
    </citation>
    <scope>NUCLEOTIDE SEQUENCE [LARGE SCALE GENOMIC DNA]</scope>
</reference>
<evidence type="ECO:0000256" key="5">
    <source>
        <dbReference type="ARBA" id="ARBA00022692"/>
    </source>
</evidence>
<evidence type="ECO:0000256" key="10">
    <source>
        <dbReference type="SAM" id="Phobius"/>
    </source>
</evidence>
<evidence type="ECO:0000313" key="14">
    <source>
        <dbReference type="WBParaSite" id="DME_0001000301-mRNA-1"/>
    </source>
</evidence>